<reference evidence="1 2" key="1">
    <citation type="submission" date="2017-05" db="EMBL/GenBank/DDBJ databases">
        <authorList>
            <person name="Varghese N."/>
            <person name="Submissions S."/>
        </authorList>
    </citation>
    <scope>NUCLEOTIDE SEQUENCE [LARGE SCALE GENOMIC DNA]</scope>
    <source>
        <strain evidence="1 2">DSM 29371</strain>
    </source>
</reference>
<keyword evidence="2" id="KW-1185">Reference proteome</keyword>
<protein>
    <submittedName>
        <fullName evidence="1">Uncharacterized protein</fullName>
    </submittedName>
</protein>
<gene>
    <name evidence="1" type="ORF">SAMN06265171_106277</name>
</gene>
<sequence length="117" mass="13947">MKNFTLIPVLILNSFLYSQQKIEIRIKRIIEFEKSYVFKFKNLKTRKVDYFFSYKKDTCDSGAKICKGKKYVIVMSEFTIPHQNDGNTYLMQIDDFTLPSDYKLYYSDNVKGLYVCK</sequence>
<organism evidence="1 2">
    <name type="scientific">Chryseobacterium rhizoplanae</name>
    <dbReference type="NCBI Taxonomy" id="1609531"/>
    <lineage>
        <taxon>Bacteria</taxon>
        <taxon>Pseudomonadati</taxon>
        <taxon>Bacteroidota</taxon>
        <taxon>Flavobacteriia</taxon>
        <taxon>Flavobacteriales</taxon>
        <taxon>Weeksellaceae</taxon>
        <taxon>Chryseobacterium group</taxon>
        <taxon>Chryseobacterium</taxon>
    </lineage>
</organism>
<dbReference type="AlphaFoldDB" id="A0A521E0J8"/>
<dbReference type="Proteomes" id="UP000316916">
    <property type="component" value="Unassembled WGS sequence"/>
</dbReference>
<dbReference type="EMBL" id="FXTC01000006">
    <property type="protein sequence ID" value="SMO77483.1"/>
    <property type="molecule type" value="Genomic_DNA"/>
</dbReference>
<dbReference type="RefSeq" id="WP_142718720.1">
    <property type="nucleotide sequence ID" value="NZ_FXTC01000006.1"/>
</dbReference>
<proteinExistence type="predicted"/>
<name>A0A521E0J8_9FLAO</name>
<accession>A0A521E0J8</accession>
<evidence type="ECO:0000313" key="2">
    <source>
        <dbReference type="Proteomes" id="UP000316916"/>
    </source>
</evidence>
<evidence type="ECO:0000313" key="1">
    <source>
        <dbReference type="EMBL" id="SMO77483.1"/>
    </source>
</evidence>